<evidence type="ECO:0000256" key="9">
    <source>
        <dbReference type="SAM" id="MobiDB-lite"/>
    </source>
</evidence>
<feature type="domain" description="18S rRNA (guanine(1575)-N(7))-methyltransferase Bud23 C-terminal" evidence="11">
    <location>
        <begin position="200"/>
        <end position="284"/>
    </location>
</feature>
<organism evidence="12 13">
    <name type="scientific">Catenaria anguillulae PL171</name>
    <dbReference type="NCBI Taxonomy" id="765915"/>
    <lineage>
        <taxon>Eukaryota</taxon>
        <taxon>Fungi</taxon>
        <taxon>Fungi incertae sedis</taxon>
        <taxon>Blastocladiomycota</taxon>
        <taxon>Blastocladiomycetes</taxon>
        <taxon>Blastocladiales</taxon>
        <taxon>Catenariaceae</taxon>
        <taxon>Catenaria</taxon>
    </lineage>
</organism>
<feature type="region of interest" description="Disordered" evidence="9">
    <location>
        <begin position="211"/>
        <end position="286"/>
    </location>
</feature>
<protein>
    <submittedName>
        <fullName evidence="12">Williams-Beuren syndrome critical region protein 22</fullName>
    </submittedName>
</protein>
<proteinExistence type="inferred from homology"/>
<accession>A0A1Y2HUZ5</accession>
<evidence type="ECO:0000256" key="4">
    <source>
        <dbReference type="ARBA" id="ARBA00022490"/>
    </source>
</evidence>
<feature type="domain" description="Methyltransferase type 11" evidence="10">
    <location>
        <begin position="54"/>
        <end position="138"/>
    </location>
</feature>
<dbReference type="Pfam" id="PF08241">
    <property type="entry name" value="Methyltransf_11"/>
    <property type="match status" value="1"/>
</dbReference>
<sequence length="286" mass="31856">MSRPEHTAPPEIFYNDDEAAKYTQNSRIIDIQSRLTYRALELLALPEGKPAFLLDVGCGSGLSGEVLEEEGHVWVGVDIAPAMLDIAAAREVEGDLFLHDIGHGFGYRPGTFDGAISISVIQWLCNADKKCNNPYKRLTRFFSTLYTALSRGARAVFQFYPENDTQVQMITAAALKAGFQGGIVVDYPNSAKARKTYLCLFAGQRDGQTQALPQGLSGEEGLGGEQDSVAYEGRRVDDRQRVRKGNRKAIKDKDWILNKKEQMRKKGDKKVANDSKYTGRKRKPKF</sequence>
<dbReference type="Pfam" id="PF12589">
    <property type="entry name" value="WBS_methylT"/>
    <property type="match status" value="1"/>
</dbReference>
<dbReference type="GO" id="GO:0005737">
    <property type="term" value="C:cytoplasm"/>
    <property type="evidence" value="ECO:0007669"/>
    <property type="project" value="UniProtKB-SubCell"/>
</dbReference>
<evidence type="ECO:0000256" key="2">
    <source>
        <dbReference type="ARBA" id="ARBA00004496"/>
    </source>
</evidence>
<dbReference type="InterPro" id="IPR039769">
    <property type="entry name" value="Bud23-like"/>
</dbReference>
<evidence type="ECO:0000256" key="8">
    <source>
        <dbReference type="ARBA" id="ARBA00023242"/>
    </source>
</evidence>
<keyword evidence="5" id="KW-0489">Methyltransferase</keyword>
<keyword evidence="4" id="KW-0963">Cytoplasm</keyword>
<keyword evidence="6" id="KW-0808">Transferase</keyword>
<dbReference type="Gene3D" id="3.40.50.150">
    <property type="entry name" value="Vaccinia Virus protein VP39"/>
    <property type="match status" value="1"/>
</dbReference>
<evidence type="ECO:0000256" key="7">
    <source>
        <dbReference type="ARBA" id="ARBA00022691"/>
    </source>
</evidence>
<reference evidence="12 13" key="1">
    <citation type="submission" date="2016-07" db="EMBL/GenBank/DDBJ databases">
        <title>Pervasive Adenine N6-methylation of Active Genes in Fungi.</title>
        <authorList>
            <consortium name="DOE Joint Genome Institute"/>
            <person name="Mondo S.J."/>
            <person name="Dannebaum R.O."/>
            <person name="Kuo R.C."/>
            <person name="Labutti K."/>
            <person name="Haridas S."/>
            <person name="Kuo A."/>
            <person name="Salamov A."/>
            <person name="Ahrendt S.R."/>
            <person name="Lipzen A."/>
            <person name="Sullivan W."/>
            <person name="Andreopoulos W.B."/>
            <person name="Clum A."/>
            <person name="Lindquist E."/>
            <person name="Daum C."/>
            <person name="Ramamoorthy G.K."/>
            <person name="Gryganskyi A."/>
            <person name="Culley D."/>
            <person name="Magnuson J.K."/>
            <person name="James T.Y."/>
            <person name="O'Malley M.A."/>
            <person name="Stajich J.E."/>
            <person name="Spatafora J.W."/>
            <person name="Visel A."/>
            <person name="Grigoriev I.V."/>
        </authorList>
    </citation>
    <scope>NUCLEOTIDE SEQUENCE [LARGE SCALE GENOMIC DNA]</scope>
    <source>
        <strain evidence="12 13">PL171</strain>
    </source>
</reference>
<gene>
    <name evidence="12" type="ORF">BCR44DRAFT_34137</name>
</gene>
<evidence type="ECO:0000313" key="13">
    <source>
        <dbReference type="Proteomes" id="UP000193411"/>
    </source>
</evidence>
<dbReference type="PANTHER" id="PTHR12734">
    <property type="entry name" value="METHYLTRANSFERASE-RELATED"/>
    <property type="match status" value="1"/>
</dbReference>
<dbReference type="GO" id="GO:0070476">
    <property type="term" value="P:rRNA (guanine-N7)-methylation"/>
    <property type="evidence" value="ECO:0007669"/>
    <property type="project" value="InterPro"/>
</dbReference>
<comment type="similarity">
    <text evidence="3">Belongs to the class I-like SAM-binding methyltransferase superfamily. BUD23/WBSCR22 family.</text>
</comment>
<keyword evidence="7" id="KW-0949">S-adenosyl-L-methionine</keyword>
<dbReference type="OrthoDB" id="2877at2759"/>
<dbReference type="STRING" id="765915.A0A1Y2HUZ5"/>
<dbReference type="PANTHER" id="PTHR12734:SF0">
    <property type="entry name" value="18S RRNA (GUANINE-N(7))-METHYLTRANSFERASE-RELATED"/>
    <property type="match status" value="1"/>
</dbReference>
<evidence type="ECO:0000259" key="11">
    <source>
        <dbReference type="Pfam" id="PF12589"/>
    </source>
</evidence>
<dbReference type="GO" id="GO:0016435">
    <property type="term" value="F:rRNA (guanine) methyltransferase activity"/>
    <property type="evidence" value="ECO:0007669"/>
    <property type="project" value="InterPro"/>
</dbReference>
<dbReference type="EMBL" id="MCFL01000009">
    <property type="protein sequence ID" value="ORZ38329.1"/>
    <property type="molecule type" value="Genomic_DNA"/>
</dbReference>
<comment type="caution">
    <text evidence="12">The sequence shown here is derived from an EMBL/GenBank/DDBJ whole genome shotgun (WGS) entry which is preliminary data.</text>
</comment>
<dbReference type="SUPFAM" id="SSF53335">
    <property type="entry name" value="S-adenosyl-L-methionine-dependent methyltransferases"/>
    <property type="match status" value="1"/>
</dbReference>
<comment type="subcellular location">
    <subcellularLocation>
        <location evidence="2">Cytoplasm</location>
    </subcellularLocation>
    <subcellularLocation>
        <location evidence="1">Nucleus</location>
    </subcellularLocation>
</comment>
<dbReference type="InterPro" id="IPR029063">
    <property type="entry name" value="SAM-dependent_MTases_sf"/>
</dbReference>
<dbReference type="CDD" id="cd02440">
    <property type="entry name" value="AdoMet_MTases"/>
    <property type="match status" value="1"/>
</dbReference>
<dbReference type="GO" id="GO:0005730">
    <property type="term" value="C:nucleolus"/>
    <property type="evidence" value="ECO:0007669"/>
    <property type="project" value="UniProtKB-ARBA"/>
</dbReference>
<evidence type="ECO:0000259" key="10">
    <source>
        <dbReference type="Pfam" id="PF08241"/>
    </source>
</evidence>
<evidence type="ECO:0000256" key="3">
    <source>
        <dbReference type="ARBA" id="ARBA00005547"/>
    </source>
</evidence>
<evidence type="ECO:0000313" key="12">
    <source>
        <dbReference type="EMBL" id="ORZ38329.1"/>
    </source>
</evidence>
<dbReference type="FunFam" id="3.40.50.150:FF:000017">
    <property type="entry name" value="probable 18S rRNA (Guanine-N(7))-methyltransferase"/>
    <property type="match status" value="1"/>
</dbReference>
<dbReference type="InterPro" id="IPR013216">
    <property type="entry name" value="Methyltransf_11"/>
</dbReference>
<evidence type="ECO:0000256" key="1">
    <source>
        <dbReference type="ARBA" id="ARBA00004123"/>
    </source>
</evidence>
<keyword evidence="13" id="KW-1185">Reference proteome</keyword>
<dbReference type="AlphaFoldDB" id="A0A1Y2HUZ5"/>
<keyword evidence="8" id="KW-0539">Nucleus</keyword>
<evidence type="ECO:0000256" key="6">
    <source>
        <dbReference type="ARBA" id="ARBA00022679"/>
    </source>
</evidence>
<dbReference type="InterPro" id="IPR022238">
    <property type="entry name" value="Bud23_C"/>
</dbReference>
<feature type="compositionally biased region" description="Basic and acidic residues" evidence="9">
    <location>
        <begin position="249"/>
        <end position="273"/>
    </location>
</feature>
<name>A0A1Y2HUZ5_9FUNG</name>
<dbReference type="Proteomes" id="UP000193411">
    <property type="component" value="Unassembled WGS sequence"/>
</dbReference>
<evidence type="ECO:0000256" key="5">
    <source>
        <dbReference type="ARBA" id="ARBA00022603"/>
    </source>
</evidence>